<evidence type="ECO:0000256" key="2">
    <source>
        <dbReference type="ARBA" id="ARBA00007055"/>
    </source>
</evidence>
<dbReference type="GO" id="GO:0015774">
    <property type="term" value="P:polysaccharide transport"/>
    <property type="evidence" value="ECO:0007669"/>
    <property type="project" value="TreeGrafter"/>
</dbReference>
<evidence type="ECO:0000256" key="7">
    <source>
        <dbReference type="ARBA" id="ARBA00023114"/>
    </source>
</evidence>
<dbReference type="NCBIfam" id="NF006860">
    <property type="entry name" value="PRK09360.1"/>
    <property type="match status" value="1"/>
</dbReference>
<evidence type="ECO:0000256" key="3">
    <source>
        <dbReference type="ARBA" id="ARBA00022448"/>
    </source>
</evidence>
<evidence type="ECO:0000256" key="5">
    <source>
        <dbReference type="ARBA" id="ARBA00022692"/>
    </source>
</evidence>
<dbReference type="Pfam" id="PF02264">
    <property type="entry name" value="LamB"/>
    <property type="match status" value="1"/>
</dbReference>
<dbReference type="PANTHER" id="PTHR38762:SF1">
    <property type="entry name" value="CRYPTIC OUTER MEMBRANE PORIN BGLH-RELATED"/>
    <property type="match status" value="1"/>
</dbReference>
<evidence type="ECO:0000256" key="9">
    <source>
        <dbReference type="ARBA" id="ARBA00023237"/>
    </source>
</evidence>
<dbReference type="InterPro" id="IPR003192">
    <property type="entry name" value="Porin_LamB"/>
</dbReference>
<dbReference type="Gene3D" id="2.40.170.10">
    <property type="entry name" value="Porin, LamB type"/>
    <property type="match status" value="1"/>
</dbReference>
<dbReference type="AlphaFoldDB" id="A0A2N7INF2"/>
<evidence type="ECO:0000313" key="12">
    <source>
        <dbReference type="Proteomes" id="UP000235746"/>
    </source>
</evidence>
<keyword evidence="9" id="KW-0998">Cell outer membrane</keyword>
<evidence type="ECO:0000256" key="10">
    <source>
        <dbReference type="SAM" id="SignalP"/>
    </source>
</evidence>
<comment type="caution">
    <text evidence="11">The sequence shown here is derived from an EMBL/GenBank/DDBJ whole genome shotgun (WGS) entry which is preliminary data.</text>
</comment>
<evidence type="ECO:0000256" key="1">
    <source>
        <dbReference type="ARBA" id="ARBA00004571"/>
    </source>
</evidence>
<sequence>MKKVSLIAAAVATTLAAGSAFAVDFNGYMRAGTGISGNSGGDVSVNKNGVGRLGNENDNYSEFGFAEELKTGEQTWRLESMIASGADGANGWEDGDFNVAQFAVKAKGVIASDKEATLWAGKTYYQRKDIHITDFYFLNTSGTGGGIENLSIGDQKLSVALIQDNGSQNVGDGQQSQMTSDASKAYAACKGDKACELAIENDPNNFETVDKYKGESVNGYIADVRLANIGLWSDASLEVALAYNFATESSGQDVQADDGLMVTGIIHQGMDNGFNQTVLQYGTNGYGAQMSSFGGSGAWYDRSGAQNDATGYRLINWGVMNLGESWEMGHQLAYLAGSDIGGKDSSGNYTNQNFDIDQYSAVVRPMYKWNDTMRTVFEAGYNAGEQIAKGGAAKEDFGNAKFTVAQAWAMGDSFWARPEIRVYGSYILDTENDDAFGTNEDTEYVFGIQAEAWW</sequence>
<keyword evidence="8" id="KW-0472">Membrane</keyword>
<gene>
    <name evidence="11" type="ORF">BCT74_00490</name>
</gene>
<evidence type="ECO:0000256" key="4">
    <source>
        <dbReference type="ARBA" id="ARBA00022452"/>
    </source>
</evidence>
<dbReference type="GO" id="GO:0015144">
    <property type="term" value="F:carbohydrate transmembrane transporter activity"/>
    <property type="evidence" value="ECO:0007669"/>
    <property type="project" value="TreeGrafter"/>
</dbReference>
<keyword evidence="4" id="KW-1134">Transmembrane beta strand</keyword>
<keyword evidence="7" id="KW-0626">Porin</keyword>
<dbReference type="GO" id="GO:0006811">
    <property type="term" value="P:monoatomic ion transport"/>
    <property type="evidence" value="ECO:0007669"/>
    <property type="project" value="UniProtKB-KW"/>
</dbReference>
<dbReference type="RefSeq" id="WP_198595018.1">
    <property type="nucleotide sequence ID" value="NZ_MCYL01000001.1"/>
</dbReference>
<organism evidence="11 12">
    <name type="scientific">Vibrio lentus</name>
    <dbReference type="NCBI Taxonomy" id="136468"/>
    <lineage>
        <taxon>Bacteria</taxon>
        <taxon>Pseudomonadati</taxon>
        <taxon>Pseudomonadota</taxon>
        <taxon>Gammaproteobacteria</taxon>
        <taxon>Vibrionales</taxon>
        <taxon>Vibrionaceae</taxon>
        <taxon>Vibrio</taxon>
    </lineage>
</organism>
<reference evidence="12" key="1">
    <citation type="submission" date="2016-07" db="EMBL/GenBank/DDBJ databases">
        <title>Nontailed viruses are major unrecognized killers of bacteria in the ocean.</title>
        <authorList>
            <person name="Kauffman K."/>
            <person name="Hussain F."/>
            <person name="Yang J."/>
            <person name="Arevalo P."/>
            <person name="Brown J."/>
            <person name="Cutler M."/>
            <person name="Kelly L."/>
            <person name="Polz M.F."/>
        </authorList>
    </citation>
    <scope>NUCLEOTIDE SEQUENCE [LARGE SCALE GENOMIC DNA]</scope>
    <source>
        <strain evidence="12">10N.261.51.B8</strain>
    </source>
</reference>
<dbReference type="GO" id="GO:0015288">
    <property type="term" value="F:porin activity"/>
    <property type="evidence" value="ECO:0007669"/>
    <property type="project" value="UniProtKB-KW"/>
</dbReference>
<feature type="signal peptide" evidence="10">
    <location>
        <begin position="1"/>
        <end position="22"/>
    </location>
</feature>
<keyword evidence="5" id="KW-0812">Transmembrane</keyword>
<protein>
    <submittedName>
        <fullName evidence="11">Maltoporin</fullName>
    </submittedName>
</protein>
<dbReference type="CDD" id="cd01346">
    <property type="entry name" value="Maltoporin-like"/>
    <property type="match status" value="1"/>
</dbReference>
<comment type="subcellular location">
    <subcellularLocation>
        <location evidence="1">Cell outer membrane</location>
        <topology evidence="1">Multi-pass membrane protein</topology>
    </subcellularLocation>
</comment>
<dbReference type="InterPro" id="IPR050286">
    <property type="entry name" value="G_neg_Bact_CarbUptk_Porin"/>
</dbReference>
<feature type="chain" id="PRO_5014931510" evidence="10">
    <location>
        <begin position="23"/>
        <end position="454"/>
    </location>
</feature>
<comment type="similarity">
    <text evidence="2">Belongs to the porin LamB (TC 1.B.3) family.</text>
</comment>
<dbReference type="Proteomes" id="UP000235746">
    <property type="component" value="Unassembled WGS sequence"/>
</dbReference>
<keyword evidence="10" id="KW-0732">Signal</keyword>
<dbReference type="GO" id="GO:0046930">
    <property type="term" value="C:pore complex"/>
    <property type="evidence" value="ECO:0007669"/>
    <property type="project" value="UniProtKB-KW"/>
</dbReference>
<evidence type="ECO:0000313" key="11">
    <source>
        <dbReference type="EMBL" id="PML59912.1"/>
    </source>
</evidence>
<dbReference type="PANTHER" id="PTHR38762">
    <property type="entry name" value="CRYPTIC OUTER MEMBRANE PORIN BGLH-RELATED"/>
    <property type="match status" value="1"/>
</dbReference>
<dbReference type="GO" id="GO:0009279">
    <property type="term" value="C:cell outer membrane"/>
    <property type="evidence" value="ECO:0007669"/>
    <property type="project" value="UniProtKB-SubCell"/>
</dbReference>
<keyword evidence="6" id="KW-0406">Ion transport</keyword>
<dbReference type="InterPro" id="IPR036998">
    <property type="entry name" value="Porin_LamB_sf"/>
</dbReference>
<evidence type="ECO:0000256" key="6">
    <source>
        <dbReference type="ARBA" id="ARBA00023065"/>
    </source>
</evidence>
<evidence type="ECO:0000256" key="8">
    <source>
        <dbReference type="ARBA" id="ARBA00023136"/>
    </source>
</evidence>
<proteinExistence type="inferred from homology"/>
<name>A0A2N7INF2_9VIBR</name>
<dbReference type="EMBL" id="MCYL01000001">
    <property type="protein sequence ID" value="PML59912.1"/>
    <property type="molecule type" value="Genomic_DNA"/>
</dbReference>
<keyword evidence="3" id="KW-0813">Transport</keyword>
<accession>A0A2N7INF2</accession>
<dbReference type="SUPFAM" id="SSF56935">
    <property type="entry name" value="Porins"/>
    <property type="match status" value="1"/>
</dbReference>